<evidence type="ECO:0000313" key="3">
    <source>
        <dbReference type="EMBL" id="KAF1911979.1"/>
    </source>
</evidence>
<accession>A0A6A5Q9F2</accession>
<reference evidence="3" key="1">
    <citation type="journal article" date="2020" name="Stud. Mycol.">
        <title>101 Dothideomycetes genomes: a test case for predicting lifestyles and emergence of pathogens.</title>
        <authorList>
            <person name="Haridas S."/>
            <person name="Albert R."/>
            <person name="Binder M."/>
            <person name="Bloem J."/>
            <person name="Labutti K."/>
            <person name="Salamov A."/>
            <person name="Andreopoulos B."/>
            <person name="Baker S."/>
            <person name="Barry K."/>
            <person name="Bills G."/>
            <person name="Bluhm B."/>
            <person name="Cannon C."/>
            <person name="Castanera R."/>
            <person name="Culley D."/>
            <person name="Daum C."/>
            <person name="Ezra D."/>
            <person name="Gonzalez J."/>
            <person name="Henrissat B."/>
            <person name="Kuo A."/>
            <person name="Liang C."/>
            <person name="Lipzen A."/>
            <person name="Lutzoni F."/>
            <person name="Magnuson J."/>
            <person name="Mondo S."/>
            <person name="Nolan M."/>
            <person name="Ohm R."/>
            <person name="Pangilinan J."/>
            <person name="Park H.-J."/>
            <person name="Ramirez L."/>
            <person name="Alfaro M."/>
            <person name="Sun H."/>
            <person name="Tritt A."/>
            <person name="Yoshinaga Y."/>
            <person name="Zwiers L.-H."/>
            <person name="Turgeon B."/>
            <person name="Goodwin S."/>
            <person name="Spatafora J."/>
            <person name="Crous P."/>
            <person name="Grigoriev I."/>
        </authorList>
    </citation>
    <scope>NUCLEOTIDE SEQUENCE</scope>
    <source>
        <strain evidence="3">HMLAC05119</strain>
    </source>
</reference>
<name>A0A6A5Q9F2_AMPQU</name>
<keyword evidence="1" id="KW-0175">Coiled coil</keyword>
<evidence type="ECO:0000313" key="4">
    <source>
        <dbReference type="Proteomes" id="UP000800096"/>
    </source>
</evidence>
<evidence type="ECO:0000256" key="2">
    <source>
        <dbReference type="SAM" id="MobiDB-lite"/>
    </source>
</evidence>
<feature type="compositionally biased region" description="Basic and acidic residues" evidence="2">
    <location>
        <begin position="407"/>
        <end position="423"/>
    </location>
</feature>
<organism evidence="3 4">
    <name type="scientific">Ampelomyces quisqualis</name>
    <name type="common">Powdery mildew agent</name>
    <dbReference type="NCBI Taxonomy" id="50730"/>
    <lineage>
        <taxon>Eukaryota</taxon>
        <taxon>Fungi</taxon>
        <taxon>Dikarya</taxon>
        <taxon>Ascomycota</taxon>
        <taxon>Pezizomycotina</taxon>
        <taxon>Dothideomycetes</taxon>
        <taxon>Pleosporomycetidae</taxon>
        <taxon>Pleosporales</taxon>
        <taxon>Pleosporineae</taxon>
        <taxon>Phaeosphaeriaceae</taxon>
        <taxon>Ampelomyces</taxon>
    </lineage>
</organism>
<feature type="compositionally biased region" description="Basic and acidic residues" evidence="2">
    <location>
        <begin position="28"/>
        <end position="55"/>
    </location>
</feature>
<feature type="compositionally biased region" description="Acidic residues" evidence="2">
    <location>
        <begin position="84"/>
        <end position="94"/>
    </location>
</feature>
<feature type="region of interest" description="Disordered" evidence="2">
    <location>
        <begin position="399"/>
        <end position="477"/>
    </location>
</feature>
<dbReference type="Proteomes" id="UP000800096">
    <property type="component" value="Unassembled WGS sequence"/>
</dbReference>
<proteinExistence type="predicted"/>
<feature type="coiled-coil region" evidence="1">
    <location>
        <begin position="543"/>
        <end position="570"/>
    </location>
</feature>
<feature type="compositionally biased region" description="Low complexity" evidence="2">
    <location>
        <begin position="447"/>
        <end position="470"/>
    </location>
</feature>
<dbReference type="AlphaFoldDB" id="A0A6A5Q9F2"/>
<evidence type="ECO:0000256" key="1">
    <source>
        <dbReference type="SAM" id="Coils"/>
    </source>
</evidence>
<sequence>MADRKNKSGHGYRARDDGEWVQGMNEEEIAKDGHAGGVQEEHGNDMFEDQGRSESNEVTESEDSFIADVTGRNDTNPKRARDEGEAEAEAEAADIDAKPSEKRRKTRSEPGFIEKPSLEKNNGYDAARPQYTETENEKNRKKSLDFLHGIRANWDFQLNDLVNQAPDHLLEKAITKDELVDVKSMAQLYDLSKTTRGQWRGEYGVQAELTKSLAQVTRHSKGVFEKAINEVRAVFAARKSSTNGTGQGGQGSEFAAKGSSGNVHAPSTVRNNDASPTDVARRQQLVELITEAWGMPPQQVIPRDVLRNFKNPDPLKWDTYALTRLWELAVRKASGTYVSGLQKQLEIGYFKRLKGFVVTKELTAEDVYYAYNGGESREPFDALELPELVGSPIIVYNASETCPDGPSDDHLSRRATHEPRSDRSTSGPRSARPSNEPRADSTPRQPPNASEPSPSSQPNESPVVQSQRTLGTRRGRRTPRIEREIVLAGHDLRIALREQRLAEANVEVAKARYQEVLMAGHKLVGMDTIVAAEAAVTDAKGKVDDANTKLIEWREKLDKLQSEKEGLRVAEQE</sequence>
<protein>
    <submittedName>
        <fullName evidence="3">Uncharacterized protein</fullName>
    </submittedName>
</protein>
<keyword evidence="4" id="KW-1185">Reference proteome</keyword>
<gene>
    <name evidence="3" type="ORF">BDU57DRAFT_542588</name>
</gene>
<dbReference type="EMBL" id="ML979141">
    <property type="protein sequence ID" value="KAF1911979.1"/>
    <property type="molecule type" value="Genomic_DNA"/>
</dbReference>
<feature type="region of interest" description="Disordered" evidence="2">
    <location>
        <begin position="1"/>
        <end position="139"/>
    </location>
</feature>
<feature type="region of interest" description="Disordered" evidence="2">
    <location>
        <begin position="240"/>
        <end position="277"/>
    </location>
</feature>